<protein>
    <submittedName>
        <fullName evidence="1">Uncharacterized protein</fullName>
    </submittedName>
</protein>
<dbReference type="HOGENOM" id="CLU_3081295_0_0_6"/>
<proteinExistence type="predicted"/>
<dbReference type="AlphaFoldDB" id="A0A098G5B5"/>
<organism evidence="1 2">
    <name type="scientific">Legionella fallonii LLAP-10</name>
    <dbReference type="NCBI Taxonomy" id="1212491"/>
    <lineage>
        <taxon>Bacteria</taxon>
        <taxon>Pseudomonadati</taxon>
        <taxon>Pseudomonadota</taxon>
        <taxon>Gammaproteobacteria</taxon>
        <taxon>Legionellales</taxon>
        <taxon>Legionellaceae</taxon>
        <taxon>Legionella</taxon>
    </lineage>
</organism>
<reference evidence="2" key="1">
    <citation type="submission" date="2014-09" db="EMBL/GenBank/DDBJ databases">
        <authorList>
            <person name="Gomez-Valero L."/>
        </authorList>
    </citation>
    <scope>NUCLEOTIDE SEQUENCE [LARGE SCALE GENOMIC DNA]</scope>
    <source>
        <strain evidence="2">ATCC700992</strain>
    </source>
</reference>
<gene>
    <name evidence="1" type="ORF">LFA_1775</name>
</gene>
<dbReference type="Proteomes" id="UP000032430">
    <property type="component" value="Chromosome I"/>
</dbReference>
<accession>A0A098G5B5</accession>
<dbReference type="KEGG" id="lfa:LFA_1775"/>
<name>A0A098G5B5_9GAMM</name>
<dbReference type="EMBL" id="LN614827">
    <property type="protein sequence ID" value="CEG57174.1"/>
    <property type="molecule type" value="Genomic_DNA"/>
</dbReference>
<evidence type="ECO:0000313" key="2">
    <source>
        <dbReference type="Proteomes" id="UP000032430"/>
    </source>
</evidence>
<evidence type="ECO:0000313" key="1">
    <source>
        <dbReference type="EMBL" id="CEG57174.1"/>
    </source>
</evidence>
<dbReference type="STRING" id="1212491.LFA_1775"/>
<sequence length="52" mass="5976">MGRAEYLSKALSLTLVSIFNQIPFAGEGWYPHKIITFLELPWLDHGISTLHY</sequence>
<keyword evidence="2" id="KW-1185">Reference proteome</keyword>